<name>A0A0A9B3X2_ARUDO</name>
<protein>
    <submittedName>
        <fullName evidence="1">Uncharacterized protein</fullName>
    </submittedName>
</protein>
<reference evidence="1" key="1">
    <citation type="submission" date="2014-09" db="EMBL/GenBank/DDBJ databases">
        <authorList>
            <person name="Magalhaes I.L.F."/>
            <person name="Oliveira U."/>
            <person name="Santos F.R."/>
            <person name="Vidigal T.H.D.A."/>
            <person name="Brescovit A.D."/>
            <person name="Santos A.J."/>
        </authorList>
    </citation>
    <scope>NUCLEOTIDE SEQUENCE</scope>
    <source>
        <tissue evidence="1">Shoot tissue taken approximately 20 cm above the soil surface</tissue>
    </source>
</reference>
<evidence type="ECO:0000313" key="1">
    <source>
        <dbReference type="EMBL" id="JAD58669.1"/>
    </source>
</evidence>
<reference evidence="1" key="2">
    <citation type="journal article" date="2015" name="Data Brief">
        <title>Shoot transcriptome of the giant reed, Arundo donax.</title>
        <authorList>
            <person name="Barrero R.A."/>
            <person name="Guerrero F.D."/>
            <person name="Moolhuijzen P."/>
            <person name="Goolsby J.A."/>
            <person name="Tidwell J."/>
            <person name="Bellgard S.E."/>
            <person name="Bellgard M.I."/>
        </authorList>
    </citation>
    <scope>NUCLEOTIDE SEQUENCE</scope>
    <source>
        <tissue evidence="1">Shoot tissue taken approximately 20 cm above the soil surface</tissue>
    </source>
</reference>
<sequence>MEFYSSTKHNVTRSVPTYCTHAFPILTV</sequence>
<dbReference type="EMBL" id="GBRH01239226">
    <property type="protein sequence ID" value="JAD58669.1"/>
    <property type="molecule type" value="Transcribed_RNA"/>
</dbReference>
<dbReference type="AlphaFoldDB" id="A0A0A9B3X2"/>
<organism evidence="1">
    <name type="scientific">Arundo donax</name>
    <name type="common">Giant reed</name>
    <name type="synonym">Donax arundinaceus</name>
    <dbReference type="NCBI Taxonomy" id="35708"/>
    <lineage>
        <taxon>Eukaryota</taxon>
        <taxon>Viridiplantae</taxon>
        <taxon>Streptophyta</taxon>
        <taxon>Embryophyta</taxon>
        <taxon>Tracheophyta</taxon>
        <taxon>Spermatophyta</taxon>
        <taxon>Magnoliopsida</taxon>
        <taxon>Liliopsida</taxon>
        <taxon>Poales</taxon>
        <taxon>Poaceae</taxon>
        <taxon>PACMAD clade</taxon>
        <taxon>Arundinoideae</taxon>
        <taxon>Arundineae</taxon>
        <taxon>Arundo</taxon>
    </lineage>
</organism>
<proteinExistence type="predicted"/>
<accession>A0A0A9B3X2</accession>